<dbReference type="Pfam" id="PF03412">
    <property type="entry name" value="Peptidase_C39"/>
    <property type="match status" value="1"/>
</dbReference>
<dbReference type="STRING" id="883096.HMPREF9699_01898"/>
<dbReference type="GO" id="GO:0006508">
    <property type="term" value="P:proteolysis"/>
    <property type="evidence" value="ECO:0007669"/>
    <property type="project" value="InterPro"/>
</dbReference>
<protein>
    <recommendedName>
        <fullName evidence="1">Peptidase C39 domain-containing protein</fullName>
    </recommendedName>
</protein>
<accession>K1LZ23</accession>
<dbReference type="GO" id="GO:0016020">
    <property type="term" value="C:membrane"/>
    <property type="evidence" value="ECO:0007669"/>
    <property type="project" value="InterPro"/>
</dbReference>
<keyword evidence="3" id="KW-1185">Reference proteome</keyword>
<name>K1LZ23_9FLAO</name>
<dbReference type="HOGENOM" id="CLU_3363510_0_0_10"/>
<evidence type="ECO:0000259" key="1">
    <source>
        <dbReference type="Pfam" id="PF03412"/>
    </source>
</evidence>
<comment type="caution">
    <text evidence="2">The sequence shown here is derived from an EMBL/GenBank/DDBJ whole genome shotgun (WGS) entry which is preliminary data.</text>
</comment>
<evidence type="ECO:0000313" key="3">
    <source>
        <dbReference type="Proteomes" id="UP000006085"/>
    </source>
</evidence>
<dbReference type="GO" id="GO:0005524">
    <property type="term" value="F:ATP binding"/>
    <property type="evidence" value="ECO:0007669"/>
    <property type="project" value="InterPro"/>
</dbReference>
<dbReference type="AlphaFoldDB" id="K1LZ23"/>
<dbReference type="InterPro" id="IPR005074">
    <property type="entry name" value="Peptidase_C39"/>
</dbReference>
<dbReference type="OrthoDB" id="9760358at2"/>
<gene>
    <name evidence="2" type="ORF">HMPREF9699_01898</name>
</gene>
<dbReference type="Proteomes" id="UP000006085">
    <property type="component" value="Unassembled WGS sequence"/>
</dbReference>
<dbReference type="EMBL" id="AGYA01000030">
    <property type="protein sequence ID" value="EKB55273.1"/>
    <property type="molecule type" value="Genomic_DNA"/>
</dbReference>
<feature type="domain" description="Peptidase C39" evidence="1">
    <location>
        <begin position="1"/>
        <end position="29"/>
    </location>
</feature>
<dbReference type="GO" id="GO:0008233">
    <property type="term" value="F:peptidase activity"/>
    <property type="evidence" value="ECO:0007669"/>
    <property type="project" value="InterPro"/>
</dbReference>
<reference evidence="2 3" key="1">
    <citation type="submission" date="2012-07" db="EMBL/GenBank/DDBJ databases">
        <title>The Genome Sequence of Bergeyella zoohelcum ATCC 43767.</title>
        <authorList>
            <consortium name="The Broad Institute Genome Sequencing Platform"/>
            <person name="Earl A."/>
            <person name="Ward D."/>
            <person name="Feldgarden M."/>
            <person name="Gevers D."/>
            <person name="Huys G."/>
            <person name="Walker B."/>
            <person name="Young S.K."/>
            <person name="Zeng Q."/>
            <person name="Gargeya S."/>
            <person name="Fitzgerald M."/>
            <person name="Haas B."/>
            <person name="Abouelleil A."/>
            <person name="Alvarado L."/>
            <person name="Arachchi H.M."/>
            <person name="Berlin A.M."/>
            <person name="Chapman S.B."/>
            <person name="Goldberg J."/>
            <person name="Griggs A."/>
            <person name="Gujja S."/>
            <person name="Hansen M."/>
            <person name="Howarth C."/>
            <person name="Imamovic A."/>
            <person name="Larimer J."/>
            <person name="McCowen C."/>
            <person name="Montmayeur A."/>
            <person name="Murphy C."/>
            <person name="Neiman D."/>
            <person name="Pearson M."/>
            <person name="Priest M."/>
            <person name="Roberts A."/>
            <person name="Saif S."/>
            <person name="Shea T."/>
            <person name="Sisk P."/>
            <person name="Sykes S."/>
            <person name="Wortman J."/>
            <person name="Nusbaum C."/>
            <person name="Birren B."/>
        </authorList>
    </citation>
    <scope>NUCLEOTIDE SEQUENCE [LARGE SCALE GENOMIC DNA]</scope>
    <source>
        <strain evidence="2 3">ATCC 43767</strain>
    </source>
</reference>
<evidence type="ECO:0000313" key="2">
    <source>
        <dbReference type="EMBL" id="EKB55273.1"/>
    </source>
</evidence>
<proteinExistence type="predicted"/>
<organism evidence="2 3">
    <name type="scientific">Bergeyella zoohelcum ATCC 43767</name>
    <dbReference type="NCBI Taxonomy" id="883096"/>
    <lineage>
        <taxon>Bacteria</taxon>
        <taxon>Pseudomonadati</taxon>
        <taxon>Bacteroidota</taxon>
        <taxon>Flavobacteriia</taxon>
        <taxon>Flavobacteriales</taxon>
        <taxon>Weeksellaceae</taxon>
        <taxon>Bergeyella</taxon>
    </lineage>
</organism>
<dbReference type="Gene3D" id="3.90.70.10">
    <property type="entry name" value="Cysteine proteinases"/>
    <property type="match status" value="1"/>
</dbReference>
<sequence length="35" mass="3895">MDCGPACLAMVASHYGNKIGIVYLVYLLEIFKFLT</sequence>